<sequence>MSNLSSFSSMATILQTSNIVWQSVSLTDELKINLEYDIHRGLLNIFVKNIGNNDKLPCHINILSKQSEDICELISNSNNNYLISSEIQQDLTNMITDNELKICYEISTTYVYDIIDENENTDHTDFSQTMISSSCYDDQTMDNDDGYSTHSFDDTEQSLAIPSSKLIIPSFSSLHHYSEQYVSPVRQLIEQLTWLNPFKKTMQKMMMNHIFV</sequence>
<name>A0A814Z1U7_9BILA</name>
<evidence type="ECO:0000313" key="1">
    <source>
        <dbReference type="EMBL" id="CAF1236703.1"/>
    </source>
</evidence>
<dbReference type="EMBL" id="CAJNOH010001632">
    <property type="protein sequence ID" value="CAF1236703.1"/>
    <property type="molecule type" value="Genomic_DNA"/>
</dbReference>
<evidence type="ECO:0000313" key="4">
    <source>
        <dbReference type="Proteomes" id="UP000663870"/>
    </source>
</evidence>
<dbReference type="EMBL" id="CAJNOL010002647">
    <property type="protein sequence ID" value="CAF1518958.1"/>
    <property type="molecule type" value="Genomic_DNA"/>
</dbReference>
<reference evidence="1" key="1">
    <citation type="submission" date="2021-02" db="EMBL/GenBank/DDBJ databases">
        <authorList>
            <person name="Nowell W R."/>
        </authorList>
    </citation>
    <scope>NUCLEOTIDE SEQUENCE</scope>
</reference>
<proteinExistence type="predicted"/>
<gene>
    <name evidence="2" type="ORF">JXQ802_LOCUS41457</name>
    <name evidence="1" type="ORF">PYM288_LOCUS26662</name>
</gene>
<organism evidence="1 3">
    <name type="scientific">Rotaria sordida</name>
    <dbReference type="NCBI Taxonomy" id="392033"/>
    <lineage>
        <taxon>Eukaryota</taxon>
        <taxon>Metazoa</taxon>
        <taxon>Spiralia</taxon>
        <taxon>Gnathifera</taxon>
        <taxon>Rotifera</taxon>
        <taxon>Eurotatoria</taxon>
        <taxon>Bdelloidea</taxon>
        <taxon>Philodinida</taxon>
        <taxon>Philodinidae</taxon>
        <taxon>Rotaria</taxon>
    </lineage>
</organism>
<evidence type="ECO:0000313" key="2">
    <source>
        <dbReference type="EMBL" id="CAF1518958.1"/>
    </source>
</evidence>
<evidence type="ECO:0000313" key="3">
    <source>
        <dbReference type="Proteomes" id="UP000663854"/>
    </source>
</evidence>
<dbReference type="Proteomes" id="UP000663854">
    <property type="component" value="Unassembled WGS sequence"/>
</dbReference>
<protein>
    <submittedName>
        <fullName evidence="1">Uncharacterized protein</fullName>
    </submittedName>
</protein>
<comment type="caution">
    <text evidence="1">The sequence shown here is derived from an EMBL/GenBank/DDBJ whole genome shotgun (WGS) entry which is preliminary data.</text>
</comment>
<dbReference type="Proteomes" id="UP000663870">
    <property type="component" value="Unassembled WGS sequence"/>
</dbReference>
<dbReference type="AlphaFoldDB" id="A0A814Z1U7"/>
<keyword evidence="4" id="KW-1185">Reference proteome</keyword>
<accession>A0A814Z1U7</accession>